<feature type="transmembrane region" description="Helical" evidence="1">
    <location>
        <begin position="20"/>
        <end position="41"/>
    </location>
</feature>
<dbReference type="OrthoDB" id="6402464at2"/>
<name>A0A4U1B615_9GAMM</name>
<reference evidence="2 3" key="1">
    <citation type="submission" date="2019-04" db="EMBL/GenBank/DDBJ databases">
        <title>Thalassotalea guangxiensis sp. nov., isolated from sediment of the coastal wetland.</title>
        <authorList>
            <person name="Zheng S."/>
            <person name="Zhang D."/>
        </authorList>
    </citation>
    <scope>NUCLEOTIDE SEQUENCE [LARGE SCALE GENOMIC DNA]</scope>
    <source>
        <strain evidence="2 3">ZS-4</strain>
    </source>
</reference>
<proteinExistence type="predicted"/>
<dbReference type="AlphaFoldDB" id="A0A4U1B615"/>
<evidence type="ECO:0000256" key="1">
    <source>
        <dbReference type="SAM" id="Phobius"/>
    </source>
</evidence>
<sequence>MEQTFPTEHVSKPNYSKTTFVLAMLSLSMGVIFVGLAQFGISLYDTFHEVQVNGLGDPKMMAGEISKALVFYVYYMFYAIPGWFLAMGVLLFSKYRSRKYYKFLIVIAAVMTLVFPFRQF</sequence>
<accession>A0A4U1B615</accession>
<protein>
    <submittedName>
        <fullName evidence="2">Uncharacterized protein</fullName>
    </submittedName>
</protein>
<keyword evidence="3" id="KW-1185">Reference proteome</keyword>
<feature type="transmembrane region" description="Helical" evidence="1">
    <location>
        <begin position="100"/>
        <end position="117"/>
    </location>
</feature>
<feature type="transmembrane region" description="Helical" evidence="1">
    <location>
        <begin position="69"/>
        <end position="93"/>
    </location>
</feature>
<keyword evidence="1" id="KW-0472">Membrane</keyword>
<dbReference type="RefSeq" id="WP_136735243.1">
    <property type="nucleotide sequence ID" value="NZ_SWDB01000011.1"/>
</dbReference>
<keyword evidence="1" id="KW-1133">Transmembrane helix</keyword>
<dbReference type="EMBL" id="SWDB01000011">
    <property type="protein sequence ID" value="TKB45848.1"/>
    <property type="molecule type" value="Genomic_DNA"/>
</dbReference>
<evidence type="ECO:0000313" key="2">
    <source>
        <dbReference type="EMBL" id="TKB45848.1"/>
    </source>
</evidence>
<dbReference type="Proteomes" id="UP000307999">
    <property type="component" value="Unassembled WGS sequence"/>
</dbReference>
<keyword evidence="1" id="KW-0812">Transmembrane</keyword>
<evidence type="ECO:0000313" key="3">
    <source>
        <dbReference type="Proteomes" id="UP000307999"/>
    </source>
</evidence>
<organism evidence="2 3">
    <name type="scientific">Thalassotalea mangrovi</name>
    <dbReference type="NCBI Taxonomy" id="2572245"/>
    <lineage>
        <taxon>Bacteria</taxon>
        <taxon>Pseudomonadati</taxon>
        <taxon>Pseudomonadota</taxon>
        <taxon>Gammaproteobacteria</taxon>
        <taxon>Alteromonadales</taxon>
        <taxon>Colwelliaceae</taxon>
        <taxon>Thalassotalea</taxon>
    </lineage>
</organism>
<comment type="caution">
    <text evidence="2">The sequence shown here is derived from an EMBL/GenBank/DDBJ whole genome shotgun (WGS) entry which is preliminary data.</text>
</comment>
<gene>
    <name evidence="2" type="ORF">E8M12_06270</name>
</gene>